<proteinExistence type="predicted"/>
<keyword evidence="1" id="KW-1133">Transmembrane helix</keyword>
<dbReference type="Proteomes" id="UP000214720">
    <property type="component" value="Unassembled WGS sequence"/>
</dbReference>
<keyword evidence="1" id="KW-0812">Transmembrane</keyword>
<gene>
    <name evidence="3" type="ORF">BSU04_31875</name>
</gene>
<organism evidence="3 4">
    <name type="scientific">Caballeronia sordidicola</name>
    <name type="common">Burkholderia sordidicola</name>
    <dbReference type="NCBI Taxonomy" id="196367"/>
    <lineage>
        <taxon>Bacteria</taxon>
        <taxon>Pseudomonadati</taxon>
        <taxon>Pseudomonadota</taxon>
        <taxon>Betaproteobacteria</taxon>
        <taxon>Burkholderiales</taxon>
        <taxon>Burkholderiaceae</taxon>
        <taxon>Caballeronia</taxon>
    </lineage>
</organism>
<keyword evidence="1" id="KW-0472">Membrane</keyword>
<feature type="transmembrane region" description="Helical" evidence="1">
    <location>
        <begin position="341"/>
        <end position="360"/>
    </location>
</feature>
<accession>A0A226WTB9</accession>
<feature type="domain" description="DUF6708" evidence="2">
    <location>
        <begin position="116"/>
        <end position="312"/>
    </location>
</feature>
<feature type="transmembrane region" description="Helical" evidence="1">
    <location>
        <begin position="66"/>
        <end position="88"/>
    </location>
</feature>
<name>A0A226WTB9_CABSO</name>
<dbReference type="EMBL" id="MTHB01000215">
    <property type="protein sequence ID" value="OXC74434.1"/>
    <property type="molecule type" value="Genomic_DNA"/>
</dbReference>
<evidence type="ECO:0000256" key="1">
    <source>
        <dbReference type="SAM" id="Phobius"/>
    </source>
</evidence>
<sequence>MGWWARRIREASAYGPLDRAVRQWRGLGSVRATTGTAPNGDALVYRMNGTTLEIGRGANTFKGMMGLAGLCGLCAMLFVLLVITPTYFDAKPPYSGPVEKGIVFLADLLIALPLGIAFLNVFLTDFFGYTDALLRFDRVRRKVWMFVGTRSPIELDWNRLTPVSQGITPANSNINTFRSVLLVDLDAEGDVKFDGKYPRIASLGQTSLNEQQAISQYEYVRQFMEAGPAHLPSCATYLEHRTVFRDIVRFFGFLDLARNIDWRRPGETGGYGLVFASLFCMLLGWGILPFNLASYIAYRCNRIPKWPKDIDDYAKDGGAMRPPEGAASERLRIVLKEVPFILLWVGCTFAVYAYTASWFIK</sequence>
<evidence type="ECO:0000313" key="4">
    <source>
        <dbReference type="Proteomes" id="UP000214720"/>
    </source>
</evidence>
<evidence type="ECO:0000313" key="3">
    <source>
        <dbReference type="EMBL" id="OXC74434.1"/>
    </source>
</evidence>
<feature type="transmembrane region" description="Helical" evidence="1">
    <location>
        <begin position="108"/>
        <end position="134"/>
    </location>
</feature>
<feature type="transmembrane region" description="Helical" evidence="1">
    <location>
        <begin position="268"/>
        <end position="288"/>
    </location>
</feature>
<dbReference type="AlphaFoldDB" id="A0A226WTB9"/>
<comment type="caution">
    <text evidence="3">The sequence shown here is derived from an EMBL/GenBank/DDBJ whole genome shotgun (WGS) entry which is preliminary data.</text>
</comment>
<dbReference type="InterPro" id="IPR046554">
    <property type="entry name" value="DUF6708"/>
</dbReference>
<dbReference type="Pfam" id="PF20455">
    <property type="entry name" value="DUF6708"/>
    <property type="match status" value="1"/>
</dbReference>
<evidence type="ECO:0000259" key="2">
    <source>
        <dbReference type="Pfam" id="PF20455"/>
    </source>
</evidence>
<protein>
    <recommendedName>
        <fullName evidence="2">DUF6708 domain-containing protein</fullName>
    </recommendedName>
</protein>
<reference evidence="4" key="1">
    <citation type="submission" date="2017-01" db="EMBL/GenBank/DDBJ databases">
        <title>Genome Analysis of Deinococcus marmoris KOPRI26562.</title>
        <authorList>
            <person name="Kim J.H."/>
            <person name="Oh H.-M."/>
        </authorList>
    </citation>
    <scope>NUCLEOTIDE SEQUENCE [LARGE SCALE GENOMIC DNA]</scope>
    <source>
        <strain evidence="4">PAMC 26633</strain>
    </source>
</reference>